<dbReference type="EMBL" id="RKLN01000001">
    <property type="protein sequence ID" value="RVW06256.1"/>
    <property type="molecule type" value="Genomic_DNA"/>
</dbReference>
<evidence type="ECO:0000313" key="3">
    <source>
        <dbReference type="EMBL" id="RVW06256.1"/>
    </source>
</evidence>
<feature type="compositionally biased region" description="Pro residues" evidence="1">
    <location>
        <begin position="1"/>
        <end position="10"/>
    </location>
</feature>
<feature type="compositionally biased region" description="Basic and acidic residues" evidence="1">
    <location>
        <begin position="15"/>
        <end position="24"/>
    </location>
</feature>
<feature type="region of interest" description="Disordered" evidence="1">
    <location>
        <begin position="1"/>
        <end position="24"/>
    </location>
</feature>
<evidence type="ECO:0000313" key="4">
    <source>
        <dbReference type="Proteomes" id="UP000284333"/>
    </source>
</evidence>
<proteinExistence type="predicted"/>
<dbReference type="SUPFAM" id="SSF47413">
    <property type="entry name" value="lambda repressor-like DNA-binding domains"/>
    <property type="match status" value="1"/>
</dbReference>
<accession>A0A3S3B9H9</accession>
<keyword evidence="4" id="KW-1185">Reference proteome</keyword>
<feature type="domain" description="HTH cro/C1-type" evidence="2">
    <location>
        <begin position="16"/>
        <end position="70"/>
    </location>
</feature>
<dbReference type="InterPro" id="IPR001387">
    <property type="entry name" value="Cro/C1-type_HTH"/>
</dbReference>
<dbReference type="PROSITE" id="PS50943">
    <property type="entry name" value="HTH_CROC1"/>
    <property type="match status" value="1"/>
</dbReference>
<evidence type="ECO:0000259" key="2">
    <source>
        <dbReference type="PROSITE" id="PS50943"/>
    </source>
</evidence>
<gene>
    <name evidence="3" type="ORF">EF834_02025</name>
</gene>
<sequence>MTTPPPPQPFTPGRLVREMRESRGVKRKELARLAPMSEGYLEKLETGARPMSVRSADKIGKALGVDDNELAYLRAISRDGRLPKAAPTQDDLDPLGDHLVAVLDNSLTITAITPGVERLLPGLTYNTSLLRWLFTDPQSRIKLPTAWKDVADVALRLLKWRLARYGAEPPMWSYRLLAELNEAQSFHGRWVGSGFAPVPPLFNMPIRRPSRAERIIDNYIVMVAEAGGQVILIWL</sequence>
<name>A0A3S3B9H9_9NOCA</name>
<reference evidence="3 4" key="1">
    <citation type="submission" date="2018-11" db="EMBL/GenBank/DDBJ databases">
        <title>Rhodococcus spongicola sp. nov. and Rhodococcus xishaensis sp. nov. from marine sponges.</title>
        <authorList>
            <person name="Li L."/>
            <person name="Lin H.W."/>
        </authorList>
    </citation>
    <scope>NUCLEOTIDE SEQUENCE [LARGE SCALE GENOMIC DNA]</scope>
    <source>
        <strain evidence="3 4">LHW50502</strain>
    </source>
</reference>
<comment type="caution">
    <text evidence="3">The sequence shown here is derived from an EMBL/GenBank/DDBJ whole genome shotgun (WGS) entry which is preliminary data.</text>
</comment>
<dbReference type="GO" id="GO:0003677">
    <property type="term" value="F:DNA binding"/>
    <property type="evidence" value="ECO:0007669"/>
    <property type="project" value="InterPro"/>
</dbReference>
<dbReference type="PANTHER" id="PTHR35010:SF2">
    <property type="entry name" value="BLL4672 PROTEIN"/>
    <property type="match status" value="1"/>
</dbReference>
<organism evidence="3 4">
    <name type="scientific">Rhodococcus spongiicola</name>
    <dbReference type="NCBI Taxonomy" id="2487352"/>
    <lineage>
        <taxon>Bacteria</taxon>
        <taxon>Bacillati</taxon>
        <taxon>Actinomycetota</taxon>
        <taxon>Actinomycetes</taxon>
        <taxon>Mycobacteriales</taxon>
        <taxon>Nocardiaceae</taxon>
        <taxon>Rhodococcus</taxon>
    </lineage>
</organism>
<dbReference type="InterPro" id="IPR041413">
    <property type="entry name" value="MLTR_LBD"/>
</dbReference>
<dbReference type="SMART" id="SM00530">
    <property type="entry name" value="HTH_XRE"/>
    <property type="match status" value="1"/>
</dbReference>
<dbReference type="RefSeq" id="WP_127945257.1">
    <property type="nucleotide sequence ID" value="NZ_RKLN01000001.1"/>
</dbReference>
<dbReference type="Pfam" id="PF17765">
    <property type="entry name" value="MLTR_LBD"/>
    <property type="match status" value="1"/>
</dbReference>
<evidence type="ECO:0000256" key="1">
    <source>
        <dbReference type="SAM" id="MobiDB-lite"/>
    </source>
</evidence>
<dbReference type="Proteomes" id="UP000284333">
    <property type="component" value="Unassembled WGS sequence"/>
</dbReference>
<dbReference type="Pfam" id="PF13560">
    <property type="entry name" value="HTH_31"/>
    <property type="match status" value="1"/>
</dbReference>
<dbReference type="CDD" id="cd00093">
    <property type="entry name" value="HTH_XRE"/>
    <property type="match status" value="1"/>
</dbReference>
<dbReference type="AlphaFoldDB" id="A0A3S3B9H9"/>
<dbReference type="PANTHER" id="PTHR35010">
    <property type="entry name" value="BLL4672 PROTEIN-RELATED"/>
    <property type="match status" value="1"/>
</dbReference>
<dbReference type="InterPro" id="IPR010982">
    <property type="entry name" value="Lambda_DNA-bd_dom_sf"/>
</dbReference>
<dbReference type="OrthoDB" id="5173196at2"/>
<dbReference type="Gene3D" id="1.10.260.40">
    <property type="entry name" value="lambda repressor-like DNA-binding domains"/>
    <property type="match status" value="1"/>
</dbReference>
<protein>
    <submittedName>
        <fullName evidence="3">XRE family transcriptional regulator</fullName>
    </submittedName>
</protein>